<evidence type="ECO:0000256" key="1">
    <source>
        <dbReference type="ARBA" id="ARBA00006817"/>
    </source>
</evidence>
<dbReference type="CDD" id="cd07814">
    <property type="entry name" value="SRPBCC_CalC_Aha1-like"/>
    <property type="match status" value="1"/>
</dbReference>
<reference evidence="4" key="1">
    <citation type="submission" date="2017-01" db="EMBL/GenBank/DDBJ databases">
        <authorList>
            <person name="Varghese N."/>
            <person name="Submissions S."/>
        </authorList>
    </citation>
    <scope>NUCLEOTIDE SEQUENCE [LARGE SCALE GENOMIC DNA]</scope>
    <source>
        <strain evidence="4">DSM 46698</strain>
    </source>
</reference>
<dbReference type="STRING" id="529505.SAMN05421761_102137"/>
<name>A0A1N7KJS9_9BACT</name>
<evidence type="ECO:0000313" key="3">
    <source>
        <dbReference type="EMBL" id="SIS61807.1"/>
    </source>
</evidence>
<dbReference type="InterPro" id="IPR013538">
    <property type="entry name" value="ASHA1/2-like_C"/>
</dbReference>
<proteinExistence type="inferred from homology"/>
<comment type="similarity">
    <text evidence="1">Belongs to the AHA1 family.</text>
</comment>
<gene>
    <name evidence="3" type="ORF">SAMN05421761_102137</name>
</gene>
<dbReference type="Gene3D" id="3.30.530.20">
    <property type="match status" value="1"/>
</dbReference>
<dbReference type="SUPFAM" id="SSF55961">
    <property type="entry name" value="Bet v1-like"/>
    <property type="match status" value="1"/>
</dbReference>
<organism evidence="3 4">
    <name type="scientific">Belliella pelovolcani</name>
    <dbReference type="NCBI Taxonomy" id="529505"/>
    <lineage>
        <taxon>Bacteria</taxon>
        <taxon>Pseudomonadati</taxon>
        <taxon>Bacteroidota</taxon>
        <taxon>Cytophagia</taxon>
        <taxon>Cytophagales</taxon>
        <taxon>Cyclobacteriaceae</taxon>
        <taxon>Belliella</taxon>
    </lineage>
</organism>
<dbReference type="InterPro" id="IPR023393">
    <property type="entry name" value="START-like_dom_sf"/>
</dbReference>
<sequence>MKKSDSPILVRETFDLSIELLWSYLTERELMVQWYFENIPEFQAVLGFETEFVVENEERVFPHCWKVIAVTPLRKISYNWKYKGYAGDSNVTFELRDLGGKTELSLTHEVLEDFNDEIPEFSIASCQAGWTYFIKESLKRLVDQKAGKE</sequence>
<evidence type="ECO:0000313" key="4">
    <source>
        <dbReference type="Proteomes" id="UP000186026"/>
    </source>
</evidence>
<dbReference type="RefSeq" id="WP_076498379.1">
    <property type="nucleotide sequence ID" value="NZ_FTOP01000002.1"/>
</dbReference>
<protein>
    <submittedName>
        <fullName evidence="3">Uncharacterized conserved protein YndB, AHSA1/START domain</fullName>
    </submittedName>
</protein>
<keyword evidence="4" id="KW-1185">Reference proteome</keyword>
<accession>A0A1N7KJS9</accession>
<dbReference type="Pfam" id="PF08327">
    <property type="entry name" value="AHSA1"/>
    <property type="match status" value="1"/>
</dbReference>
<dbReference type="OrthoDB" id="2355173at2"/>
<evidence type="ECO:0000259" key="2">
    <source>
        <dbReference type="Pfam" id="PF08327"/>
    </source>
</evidence>
<dbReference type="Proteomes" id="UP000186026">
    <property type="component" value="Unassembled WGS sequence"/>
</dbReference>
<dbReference type="AlphaFoldDB" id="A0A1N7KJS9"/>
<dbReference type="EMBL" id="FTOP01000002">
    <property type="protein sequence ID" value="SIS61807.1"/>
    <property type="molecule type" value="Genomic_DNA"/>
</dbReference>
<feature type="domain" description="Activator of Hsp90 ATPase homologue 1/2-like C-terminal" evidence="2">
    <location>
        <begin position="16"/>
        <end position="142"/>
    </location>
</feature>